<evidence type="ECO:0000256" key="1">
    <source>
        <dbReference type="SAM" id="MobiDB-lite"/>
    </source>
</evidence>
<feature type="region of interest" description="Disordered" evidence="1">
    <location>
        <begin position="376"/>
        <end position="401"/>
    </location>
</feature>
<sequence length="475" mass="48381">MQNKRDHLHAHLFGVGRLVSALVTGDPDAPETPMRRAGVGAVAGILIAVVAAAAFWVIGLVAGGGDGGWRKPGSIIVEKETGSRYLFLDGTLRPVLNYASARLAAGGGNAEVRTVSKSSLDSVPHGLPIGIPDAPDALPDPKRLNTDPWLVCAATVGGADGPRRPGVAVSVGAAWQSAPVPEDRALPVTTPDGAVFLVWRGQRMKVEDRALLITFGFGGFEPVPVSTAWLNALPAGPGLVPPPLPDRGQSGLSLAGRSAKVGQLFEVQVAGGTGAYYLMRADGLVPISRTELALFLADPATGGAYDQGEVRTIPLTAAAAAAAPKSKTTAVTGLPKEPPRPADAAGGRSVCVRLGFSADLGPTGSLVTVATDQLRVSGPRPRGEHDDGRVADQVRVPGGSGTLVVGQPAPGVESGTRFLVTDVGMKFPLPSAEVAAALGYGDAKPVPVPTTVLAFLPTGPALDPQAARTQRSGPA</sequence>
<reference evidence="4" key="1">
    <citation type="journal article" date="2019" name="Int. J. Syst. Evol. Microbiol.">
        <title>The Global Catalogue of Microorganisms (GCM) 10K type strain sequencing project: providing services to taxonomists for standard genome sequencing and annotation.</title>
        <authorList>
            <consortium name="The Broad Institute Genomics Platform"/>
            <consortium name="The Broad Institute Genome Sequencing Center for Infectious Disease"/>
            <person name="Wu L."/>
            <person name="Ma J."/>
        </authorList>
    </citation>
    <scope>NUCLEOTIDE SEQUENCE [LARGE SCALE GENOMIC DNA]</scope>
    <source>
        <strain evidence="4">CGMCC 4.7643</strain>
    </source>
</reference>
<keyword evidence="2" id="KW-0472">Membrane</keyword>
<dbReference type="InterPro" id="IPR044857">
    <property type="entry name" value="T7SS_EccB_R1"/>
</dbReference>
<dbReference type="NCBIfam" id="TIGR03919">
    <property type="entry name" value="T7SS_EccB"/>
    <property type="match status" value="1"/>
</dbReference>
<accession>A0ABW5GRQ6</accession>
<protein>
    <submittedName>
        <fullName evidence="3">Type VII secretion protein EccB</fullName>
    </submittedName>
</protein>
<dbReference type="EMBL" id="JBHUKU010000021">
    <property type="protein sequence ID" value="MFD2463448.1"/>
    <property type="molecule type" value="Genomic_DNA"/>
</dbReference>
<evidence type="ECO:0000313" key="4">
    <source>
        <dbReference type="Proteomes" id="UP001597419"/>
    </source>
</evidence>
<dbReference type="PANTHER" id="PTHR40765">
    <property type="entry name" value="ESX-2 SECRETION SYSTEM ATPASE ECCB2"/>
    <property type="match status" value="1"/>
</dbReference>
<dbReference type="PANTHER" id="PTHR40765:SF2">
    <property type="entry name" value="ESX-2 SECRETION SYSTEM ATPASE ECCB2"/>
    <property type="match status" value="1"/>
</dbReference>
<evidence type="ECO:0000313" key="3">
    <source>
        <dbReference type="EMBL" id="MFD2463448.1"/>
    </source>
</evidence>
<evidence type="ECO:0000256" key="2">
    <source>
        <dbReference type="SAM" id="Phobius"/>
    </source>
</evidence>
<feature type="region of interest" description="Disordered" evidence="1">
    <location>
        <begin position="327"/>
        <end position="346"/>
    </location>
</feature>
<dbReference type="RefSeq" id="WP_345400222.1">
    <property type="nucleotide sequence ID" value="NZ_BAABHG010000011.1"/>
</dbReference>
<gene>
    <name evidence="3" type="primary">eccB</name>
    <name evidence="3" type="ORF">ACFSYJ_32885</name>
</gene>
<proteinExistence type="predicted"/>
<dbReference type="InterPro" id="IPR007795">
    <property type="entry name" value="T7SS_EccB"/>
</dbReference>
<keyword evidence="4" id="KW-1185">Reference proteome</keyword>
<dbReference type="Proteomes" id="UP001597419">
    <property type="component" value="Unassembled WGS sequence"/>
</dbReference>
<dbReference type="Pfam" id="PF05108">
    <property type="entry name" value="T7SS_ESX1_EccB"/>
    <property type="match status" value="1"/>
</dbReference>
<feature type="transmembrane region" description="Helical" evidence="2">
    <location>
        <begin position="37"/>
        <end position="62"/>
    </location>
</feature>
<dbReference type="Gene3D" id="3.30.2390.20">
    <property type="entry name" value="Type VII secretion system EccB, repeat 1 domain"/>
    <property type="match status" value="1"/>
</dbReference>
<organism evidence="3 4">
    <name type="scientific">Amycolatopsis samaneae</name>
    <dbReference type="NCBI Taxonomy" id="664691"/>
    <lineage>
        <taxon>Bacteria</taxon>
        <taxon>Bacillati</taxon>
        <taxon>Actinomycetota</taxon>
        <taxon>Actinomycetes</taxon>
        <taxon>Pseudonocardiales</taxon>
        <taxon>Pseudonocardiaceae</taxon>
        <taxon>Amycolatopsis</taxon>
    </lineage>
</organism>
<feature type="compositionally biased region" description="Basic and acidic residues" evidence="1">
    <location>
        <begin position="381"/>
        <end position="392"/>
    </location>
</feature>
<comment type="caution">
    <text evidence="3">The sequence shown here is derived from an EMBL/GenBank/DDBJ whole genome shotgun (WGS) entry which is preliminary data.</text>
</comment>
<name>A0ABW5GRQ6_9PSEU</name>
<keyword evidence="2" id="KW-0812">Transmembrane</keyword>
<keyword evidence="2" id="KW-1133">Transmembrane helix</keyword>